<accession>A0A0A1UGS6</accession>
<dbReference type="EMBL" id="KB206272">
    <property type="protein sequence ID" value="ELP93650.1"/>
    <property type="molecule type" value="Genomic_DNA"/>
</dbReference>
<feature type="binding site" evidence="4">
    <location>
        <position position="1467"/>
    </location>
    <ligand>
        <name>ATP</name>
        <dbReference type="ChEBI" id="CHEBI:30616"/>
    </ligand>
</feature>
<keyword evidence="5" id="KW-0812">Transmembrane</keyword>
<feature type="signal peptide" evidence="6">
    <location>
        <begin position="1"/>
        <end position="24"/>
    </location>
</feature>
<dbReference type="SUPFAM" id="SSF56112">
    <property type="entry name" value="Protein kinase-like (PK-like)"/>
    <property type="match status" value="1"/>
</dbReference>
<dbReference type="InterPro" id="IPR053215">
    <property type="entry name" value="TKL_Ser/Thr_kinase"/>
</dbReference>
<dbReference type="SMART" id="SM00261">
    <property type="entry name" value="FU"/>
    <property type="match status" value="6"/>
</dbReference>
<dbReference type="PROSITE" id="PS00107">
    <property type="entry name" value="PROTEIN_KINASE_ATP"/>
    <property type="match status" value="1"/>
</dbReference>
<dbReference type="Gene3D" id="2.10.220.10">
    <property type="entry name" value="Hormone Receptor, Insulin-like Growth Factor Receptor 1, Chain A, domain 2"/>
    <property type="match status" value="2"/>
</dbReference>
<evidence type="ECO:0000313" key="9">
    <source>
        <dbReference type="Proteomes" id="UP000014680"/>
    </source>
</evidence>
<dbReference type="KEGG" id="eiv:EIN_004810"/>
<keyword evidence="8" id="KW-0418">Kinase</keyword>
<dbReference type="InterPro" id="IPR011009">
    <property type="entry name" value="Kinase-like_dom_sf"/>
</dbReference>
<evidence type="ECO:0000256" key="6">
    <source>
        <dbReference type="SAM" id="SignalP"/>
    </source>
</evidence>
<keyword evidence="5" id="KW-0472">Membrane</keyword>
<dbReference type="InterPro" id="IPR000719">
    <property type="entry name" value="Prot_kinase_dom"/>
</dbReference>
<dbReference type="Gene3D" id="1.10.510.10">
    <property type="entry name" value="Transferase(Phosphotransferase) domain 1"/>
    <property type="match status" value="1"/>
</dbReference>
<proteinExistence type="predicted"/>
<dbReference type="GeneID" id="14892670"/>
<protein>
    <submittedName>
        <fullName evidence="8">Protein serine/threonine kinase, putative</fullName>
        <ecNumber evidence="8">2.7.11.22</ecNumber>
    </submittedName>
</protein>
<evidence type="ECO:0000256" key="1">
    <source>
        <dbReference type="ARBA" id="ARBA00022527"/>
    </source>
</evidence>
<dbReference type="PANTHER" id="PTHR45756:SF1">
    <property type="entry name" value="PROTEIN KINASE DOMAIN CONTAINING PROTEIN"/>
    <property type="match status" value="1"/>
</dbReference>
<feature type="domain" description="Protein kinase" evidence="7">
    <location>
        <begin position="1439"/>
        <end position="1695"/>
    </location>
</feature>
<feature type="transmembrane region" description="Helical" evidence="5">
    <location>
        <begin position="1258"/>
        <end position="1288"/>
    </location>
</feature>
<dbReference type="PANTHER" id="PTHR45756">
    <property type="entry name" value="PALMITOYLTRANSFERASE"/>
    <property type="match status" value="1"/>
</dbReference>
<feature type="chain" id="PRO_5001991433" evidence="6">
    <location>
        <begin position="25"/>
        <end position="1695"/>
    </location>
</feature>
<keyword evidence="9" id="KW-1185">Reference proteome</keyword>
<dbReference type="InterPro" id="IPR017441">
    <property type="entry name" value="Protein_kinase_ATP_BS"/>
</dbReference>
<name>A0A0A1UGS6_ENTIV</name>
<dbReference type="VEuPathDB" id="AmoebaDB:EIN_004810"/>
<dbReference type="SUPFAM" id="SSF57184">
    <property type="entry name" value="Growth factor receptor domain"/>
    <property type="match status" value="3"/>
</dbReference>
<gene>
    <name evidence="8" type="ORF">EIN_004810</name>
</gene>
<organism evidence="8 9">
    <name type="scientific">Entamoeba invadens IP1</name>
    <dbReference type="NCBI Taxonomy" id="370355"/>
    <lineage>
        <taxon>Eukaryota</taxon>
        <taxon>Amoebozoa</taxon>
        <taxon>Evosea</taxon>
        <taxon>Archamoebae</taxon>
        <taxon>Mastigamoebida</taxon>
        <taxon>Entamoebidae</taxon>
        <taxon>Entamoeba</taxon>
    </lineage>
</organism>
<dbReference type="EC" id="2.7.11.22" evidence="8"/>
<dbReference type="InterPro" id="IPR006212">
    <property type="entry name" value="Furin_repeat"/>
</dbReference>
<keyword evidence="2 4" id="KW-0547">Nucleotide-binding</keyword>
<evidence type="ECO:0000313" key="8">
    <source>
        <dbReference type="EMBL" id="ELP93650.1"/>
    </source>
</evidence>
<evidence type="ECO:0000259" key="7">
    <source>
        <dbReference type="PROSITE" id="PS50011"/>
    </source>
</evidence>
<dbReference type="InterPro" id="IPR001245">
    <property type="entry name" value="Ser-Thr/Tyr_kinase_cat_dom"/>
</dbReference>
<keyword evidence="8" id="KW-0808">Transferase</keyword>
<dbReference type="PROSITE" id="PS50011">
    <property type="entry name" value="PROTEIN_KINASE_DOM"/>
    <property type="match status" value="1"/>
</dbReference>
<dbReference type="OrthoDB" id="300641at2759"/>
<dbReference type="Proteomes" id="UP000014680">
    <property type="component" value="Unassembled WGS sequence"/>
</dbReference>
<dbReference type="RefSeq" id="XP_004260421.1">
    <property type="nucleotide sequence ID" value="XM_004260373.1"/>
</dbReference>
<evidence type="ECO:0000256" key="3">
    <source>
        <dbReference type="ARBA" id="ARBA00022840"/>
    </source>
</evidence>
<dbReference type="PROSITE" id="PS00108">
    <property type="entry name" value="PROTEIN_KINASE_ST"/>
    <property type="match status" value="1"/>
</dbReference>
<reference evidence="8 9" key="1">
    <citation type="submission" date="2012-10" db="EMBL/GenBank/DDBJ databases">
        <authorList>
            <person name="Zafar N."/>
            <person name="Inman J."/>
            <person name="Hall N."/>
            <person name="Lorenzi H."/>
            <person name="Caler E."/>
        </authorList>
    </citation>
    <scope>NUCLEOTIDE SEQUENCE [LARGE SCALE GENOMIC DNA]</scope>
    <source>
        <strain evidence="8 9">IP1</strain>
    </source>
</reference>
<evidence type="ECO:0000256" key="2">
    <source>
        <dbReference type="ARBA" id="ARBA00022741"/>
    </source>
</evidence>
<evidence type="ECO:0000256" key="4">
    <source>
        <dbReference type="PROSITE-ProRule" id="PRU10141"/>
    </source>
</evidence>
<dbReference type="Pfam" id="PF07714">
    <property type="entry name" value="PK_Tyr_Ser-Thr"/>
    <property type="match status" value="1"/>
</dbReference>
<keyword evidence="5" id="KW-1133">Transmembrane helix</keyword>
<dbReference type="InterPro" id="IPR008271">
    <property type="entry name" value="Ser/Thr_kinase_AS"/>
</dbReference>
<keyword evidence="3 4" id="KW-0067">ATP-binding</keyword>
<dbReference type="SMART" id="SM00220">
    <property type="entry name" value="S_TKc"/>
    <property type="match status" value="1"/>
</dbReference>
<evidence type="ECO:0000256" key="5">
    <source>
        <dbReference type="SAM" id="Phobius"/>
    </source>
</evidence>
<dbReference type="InterPro" id="IPR009030">
    <property type="entry name" value="Growth_fac_rcpt_cys_sf"/>
</dbReference>
<dbReference type="GO" id="GO:0005524">
    <property type="term" value="F:ATP binding"/>
    <property type="evidence" value="ECO:0007669"/>
    <property type="project" value="UniProtKB-UniRule"/>
</dbReference>
<keyword evidence="6" id="KW-0732">Signal</keyword>
<dbReference type="GO" id="GO:0004693">
    <property type="term" value="F:cyclin-dependent protein serine/threonine kinase activity"/>
    <property type="evidence" value="ECO:0007669"/>
    <property type="project" value="UniProtKB-EC"/>
</dbReference>
<sequence>MINWIYSMLFVVFVAHSQMVLTYCEVNNVIYFDGFITDECNQENFVLTTSTTTENGNTINIDNFNFLATCCSSTTLTFSDLNQSSKKNKLFTFEEIHLLYFFIQTRFNDSRITLERGGRPDNLFVSMGCFNNEEYCRTQVNDEQRPTIFFNNRGLHLFSNIDQRWWLSFHRDSTMLYSPYLFIDGTTYQNSTFQFFSGTNFGNVEFSYLRYLFSGNEFTQIPIIQWEFSWHQDLKVKVVCKRTISTSENALKRFFMISTSYDENLVNENTLCGCIPNTNHIKDDDTTFKIGDCRFNSSYFDLDLTKLAKDNNNNTEIDIFINKWYTPLVSNYQTYIFKSSLNVIYFERLELRQNKSLVFEINCIVNNLVITSTANYTFSKSLTINNIILNKENYSDLILFEIQGSLNDNTNTLTVCGRRAVIKNHIDTICMCTYEYNNYIYPYSPNGPSFNDCEISSSTPSLILAINNNNYTTTTSKTWEKIILNMDNVTLISTSQNIISTRYCDINSIVIVNGEFHIRIVNIFQNAKIVVNNDGYLYLSQIYFDDTFNNINQNGIVEIFGDNGFFNFDKNYGMTLSTSQNQIECFEFISFEKEKDRNLQIFTMSLYLGRKILRICPKEYNYDTSCILEHQDMSVYTSYRNVLHCPITILNTTIYIETNEVIQNINFDGTFNQNVTTLKFTKTKESNSFFKDTNTANVIYIANESIDNSNISVFNQNIKLFIGEKYGFNLTYNITTQINNVVSNKMHNCTALFVDKTESTCKYCKNSYLINNQCNNYDDNCILSTIQTNVTTKVCEWCPVTFYSDKYKCVKCLRGCLRCVGNDCLLCDAGYLLVQQNGVGICDSPDNTILAKHNLILKCEEGYYSRYAECVKCDSNCLACVDESICTICNNKYILQNKKCELQSNAFLTDNTNIILCLQGFYYNSHNLQCESCKTKFGESCERCTQTNCEKCEDSVYTKNNLCEKEITTGCSLNDNVYCTACNSTNKFINENGLCVLSNNCDISNKNGKCVTCENTFFMSKDLTCKSNEFKDIHCSLFKSEQDRCIRCEINYHLSNYTCEKCTSNCVYCASQDVCLICSSLYTLQNNSCVIVSNNETHCKKVIEGSSKCAICEDSFFRNDRGECEKCIDNCLFCNQKSTCITCYENTFLLTNSTQCFQFDKLENCDVKNKFGCQKCVDGFYVSNQFCDSCKTLTTFCDRCDTLGVCTSCSSNHILLNNKCLSMEEVKHCVEVKSSKCTKCDFWYETGETQTSCDKHAVWWIILIIVMFLVLIIIISTVLILYIVFLILENRKVCDLQKKTCLFSMKSSNINFVKLQNSFISVNKTEIIFENDGDTLIDVDSENRELICVGNTLHHTVKVQFTFNTSYVKYQIRAEPQVIAIPEGKAVEFEVFLMPLCSTNIDDEITLFAVDMKKGENFQFPLKIRALTKMTTRLDFDELIEEKVIGEGSFGIVYKGIYRGNCVAIKKKKEIKNDDDDEFTKEVNMLDKFRSDNIVHFYGAVFIPNKVCMVTEFASFGSLQDLMKHKTSEEVDVKLRIKFLFDAAKGIFYLHENGVLHRDIKPDNILIFSMDFCEKVNAKLTDFGSARSVNLLMTNMTFTKNVGTPTYMAPEILNKQKYKKSADVYSFGVTMYEIFGWCEAYPVKQFKFPWKIVEYVVSGERLPCLGNMLNSHYSLICELKWEFCKTQKNKLITFD</sequence>
<keyword evidence="1" id="KW-0723">Serine/threonine-protein kinase</keyword>